<accession>A0A7X9RYL9</accession>
<dbReference type="EMBL" id="JABANE010000085">
    <property type="protein sequence ID" value="NME71074.1"/>
    <property type="molecule type" value="Genomic_DNA"/>
</dbReference>
<reference evidence="2 3" key="1">
    <citation type="submission" date="2020-04" db="EMBL/GenBank/DDBJ databases">
        <title>Flammeovirga sp. SR4, a novel species isolated from seawater.</title>
        <authorList>
            <person name="Wang X."/>
        </authorList>
    </citation>
    <scope>NUCLEOTIDE SEQUENCE [LARGE SCALE GENOMIC DNA]</scope>
    <source>
        <strain evidence="2 3">ATCC 23126</strain>
    </source>
</reference>
<dbReference type="RefSeq" id="WP_169659297.1">
    <property type="nucleotide sequence ID" value="NZ_JABANE010000085.1"/>
</dbReference>
<proteinExistence type="predicted"/>
<organism evidence="2 3">
    <name type="scientific">Flammeovirga aprica JL-4</name>
    <dbReference type="NCBI Taxonomy" id="694437"/>
    <lineage>
        <taxon>Bacteria</taxon>
        <taxon>Pseudomonadati</taxon>
        <taxon>Bacteroidota</taxon>
        <taxon>Cytophagia</taxon>
        <taxon>Cytophagales</taxon>
        <taxon>Flammeovirgaceae</taxon>
        <taxon>Flammeovirga</taxon>
    </lineage>
</organism>
<gene>
    <name evidence="2" type="ORF">HHU12_24105</name>
</gene>
<name>A0A7X9RYL9_9BACT</name>
<keyword evidence="1" id="KW-0732">Signal</keyword>
<evidence type="ECO:0000256" key="1">
    <source>
        <dbReference type="SAM" id="SignalP"/>
    </source>
</evidence>
<keyword evidence="3" id="KW-1185">Reference proteome</keyword>
<dbReference type="AlphaFoldDB" id="A0A7X9RYL9"/>
<evidence type="ECO:0008006" key="4">
    <source>
        <dbReference type="Google" id="ProtNLM"/>
    </source>
</evidence>
<dbReference type="Proteomes" id="UP000576082">
    <property type="component" value="Unassembled WGS sequence"/>
</dbReference>
<evidence type="ECO:0000313" key="3">
    <source>
        <dbReference type="Proteomes" id="UP000576082"/>
    </source>
</evidence>
<feature type="signal peptide" evidence="1">
    <location>
        <begin position="1"/>
        <end position="19"/>
    </location>
</feature>
<protein>
    <recommendedName>
        <fullName evidence="4">DUF2846 domain-containing protein</fullName>
    </recommendedName>
</protein>
<comment type="caution">
    <text evidence="2">The sequence shown here is derived from an EMBL/GenBank/DDBJ whole genome shotgun (WGS) entry which is preliminary data.</text>
</comment>
<sequence length="192" mass="21911">MKKSLLLLLFTLFSFYGYAQSIEPAPTDKAVVYFVRSSSLGFAINFTYFDSTKVIGRFNGPKFLRYECDPGEHLFWARAENKDYVKADLEAGKIYVIDVIPQMGAIKAGLLLQPINSPDYKMKKTQKLLTKGTSESFTEPELAVLQEQMEEVVIKGLEKYYKKGTEKLLGDFTFEPEELLYVKKKGKDKNTI</sequence>
<evidence type="ECO:0000313" key="2">
    <source>
        <dbReference type="EMBL" id="NME71074.1"/>
    </source>
</evidence>
<feature type="chain" id="PRO_5031501030" description="DUF2846 domain-containing protein" evidence="1">
    <location>
        <begin position="20"/>
        <end position="192"/>
    </location>
</feature>